<organism evidence="9 10">
    <name type="scientific">Oldenlandia corymbosa var. corymbosa</name>
    <dbReference type="NCBI Taxonomy" id="529605"/>
    <lineage>
        <taxon>Eukaryota</taxon>
        <taxon>Viridiplantae</taxon>
        <taxon>Streptophyta</taxon>
        <taxon>Embryophyta</taxon>
        <taxon>Tracheophyta</taxon>
        <taxon>Spermatophyta</taxon>
        <taxon>Magnoliopsida</taxon>
        <taxon>eudicotyledons</taxon>
        <taxon>Gunneridae</taxon>
        <taxon>Pentapetalae</taxon>
        <taxon>asterids</taxon>
        <taxon>lamiids</taxon>
        <taxon>Gentianales</taxon>
        <taxon>Rubiaceae</taxon>
        <taxon>Rubioideae</taxon>
        <taxon>Spermacoceae</taxon>
        <taxon>Hedyotis-Oldenlandia complex</taxon>
        <taxon>Oldenlandia</taxon>
    </lineage>
</organism>
<evidence type="ECO:0000313" key="9">
    <source>
        <dbReference type="EMBL" id="CAI9095966.1"/>
    </source>
</evidence>
<dbReference type="EMBL" id="OX459119">
    <property type="protein sequence ID" value="CAI9095966.1"/>
    <property type="molecule type" value="Genomic_DNA"/>
</dbReference>
<feature type="compositionally biased region" description="Basic and acidic residues" evidence="7">
    <location>
        <begin position="551"/>
        <end position="576"/>
    </location>
</feature>
<keyword evidence="6" id="KW-0175">Coiled coil</keyword>
<feature type="compositionally biased region" description="Polar residues" evidence="7">
    <location>
        <begin position="175"/>
        <end position="205"/>
    </location>
</feature>
<keyword evidence="4" id="KW-0493">Microtubule</keyword>
<evidence type="ECO:0000256" key="3">
    <source>
        <dbReference type="ARBA" id="ARBA00022490"/>
    </source>
</evidence>
<evidence type="ECO:0000313" key="10">
    <source>
        <dbReference type="Proteomes" id="UP001161247"/>
    </source>
</evidence>
<evidence type="ECO:0000256" key="2">
    <source>
        <dbReference type="ARBA" id="ARBA00005885"/>
    </source>
</evidence>
<accession>A0AAV1CJY9</accession>
<evidence type="ECO:0000256" key="7">
    <source>
        <dbReference type="SAM" id="MobiDB-lite"/>
    </source>
</evidence>
<dbReference type="Pfam" id="PF06886">
    <property type="entry name" value="TPX2"/>
    <property type="match status" value="1"/>
</dbReference>
<feature type="region of interest" description="Disordered" evidence="7">
    <location>
        <begin position="530"/>
        <end position="576"/>
    </location>
</feature>
<keyword evidence="3" id="KW-0963">Cytoplasm</keyword>
<dbReference type="PANTHER" id="PTHR47067:SF6">
    <property type="entry name" value="PROTEIN WVD2-LIKE 7"/>
    <property type="match status" value="1"/>
</dbReference>
<gene>
    <name evidence="9" type="ORF">OLC1_LOCUS6829</name>
</gene>
<sequence length="603" mass="66300">MAGDIQEPFRLSFQGDFLHSGSISFGRFETEALCWERRSSFSHNRYLEEVERCSKPGSVTAKKAYFEAHFKRKALLSQNSLDSQSRIDSPTRENENLQDTSEVAIKHANQDSPGYEENFAQSISDQSEVTEYGLHYSECIEPEIGDTYDSCSNEEIIVNDNVSEDEPSEARRGDSSQGNFETEYSATQNLDTYSEASTSDSSLKPSNWVPVTASTDMGDCLNDGPVSSPKLKIRSHMKLENSKSETPQPSIVKGKKSISSEPSFTAKTANRQIHTSSRSRKEKPVPVSSTSTSQSIPKSMKIVASKSSKTKVNESRSSGLAKESTSRITANSRPSTSEKVASRLQQNANRDMRAGNSAKPRLKQNGSAISFRSDERAERRKEFNTKLEEKMLAKETEAQQVKAKKQEKTEAEIKQFRKSLNFKATPMPSFYTEAGHSLDKSKAVASKGKTAKVQSKPSRSSITGSSERPLSSQSVGSHGARFPTVSANTKSLQISGETSHPSADSSKSHANILVLRDADSNSHQTQAALHKALAGKKKHDEVKDSVLQNDRVQESAELNKGKKIERNTKVGAERKRGVMRKDIKGIGLRHSSRMANVAVGVAS</sequence>
<evidence type="ECO:0000259" key="8">
    <source>
        <dbReference type="Pfam" id="PF06886"/>
    </source>
</evidence>
<evidence type="ECO:0000256" key="4">
    <source>
        <dbReference type="ARBA" id="ARBA00022701"/>
    </source>
</evidence>
<dbReference type="GO" id="GO:0005874">
    <property type="term" value="C:microtubule"/>
    <property type="evidence" value="ECO:0007669"/>
    <property type="project" value="UniProtKB-KW"/>
</dbReference>
<feature type="coiled-coil region" evidence="6">
    <location>
        <begin position="384"/>
        <end position="414"/>
    </location>
</feature>
<dbReference type="PANTHER" id="PTHR47067">
    <property type="entry name" value="TPX2 (TARGETING PROTEIN FOR XKLP2) PROTEIN FAMILY-RELATED"/>
    <property type="match status" value="1"/>
</dbReference>
<feature type="region of interest" description="Disordered" evidence="7">
    <location>
        <begin position="81"/>
        <end position="101"/>
    </location>
</feature>
<reference evidence="9" key="1">
    <citation type="submission" date="2023-03" db="EMBL/GenBank/DDBJ databases">
        <authorList>
            <person name="Julca I."/>
        </authorList>
    </citation>
    <scope>NUCLEOTIDE SEQUENCE</scope>
</reference>
<feature type="compositionally biased region" description="Low complexity" evidence="7">
    <location>
        <begin position="285"/>
        <end position="299"/>
    </location>
</feature>
<feature type="region of interest" description="Disordered" evidence="7">
    <location>
        <begin position="429"/>
        <end position="514"/>
    </location>
</feature>
<feature type="compositionally biased region" description="Basic and acidic residues" evidence="7">
    <location>
        <begin position="372"/>
        <end position="384"/>
    </location>
</feature>
<feature type="domain" description="TPX2 C-terminal" evidence="8">
    <location>
        <begin position="369"/>
        <end position="434"/>
    </location>
</feature>
<dbReference type="InterPro" id="IPR027329">
    <property type="entry name" value="TPX2_C"/>
</dbReference>
<keyword evidence="10" id="KW-1185">Reference proteome</keyword>
<dbReference type="Proteomes" id="UP001161247">
    <property type="component" value="Chromosome 2"/>
</dbReference>
<dbReference type="InterPro" id="IPR044216">
    <property type="entry name" value="WDL7"/>
</dbReference>
<feature type="compositionally biased region" description="Polar residues" evidence="7">
    <location>
        <begin position="326"/>
        <end position="349"/>
    </location>
</feature>
<dbReference type="AlphaFoldDB" id="A0AAV1CJY9"/>
<evidence type="ECO:0000256" key="6">
    <source>
        <dbReference type="SAM" id="Coils"/>
    </source>
</evidence>
<proteinExistence type="inferred from homology"/>
<comment type="subcellular location">
    <subcellularLocation>
        <location evidence="1">Cytoplasm</location>
        <location evidence="1">Cytoskeleton</location>
    </subcellularLocation>
</comment>
<name>A0AAV1CJY9_OLDCO</name>
<feature type="compositionally biased region" description="Polar residues" evidence="7">
    <location>
        <begin position="452"/>
        <end position="476"/>
    </location>
</feature>
<keyword evidence="5" id="KW-0206">Cytoskeleton</keyword>
<evidence type="ECO:0000256" key="5">
    <source>
        <dbReference type="ARBA" id="ARBA00023212"/>
    </source>
</evidence>
<protein>
    <submittedName>
        <fullName evidence="9">OLC1v1032015C1</fullName>
    </submittedName>
</protein>
<feature type="compositionally biased region" description="Polar residues" evidence="7">
    <location>
        <begin position="485"/>
        <end position="509"/>
    </location>
</feature>
<comment type="similarity">
    <text evidence="2">Belongs to the TPX2 family.</text>
</comment>
<feature type="compositionally biased region" description="Polar residues" evidence="7">
    <location>
        <begin position="257"/>
        <end position="276"/>
    </location>
</feature>
<evidence type="ECO:0000256" key="1">
    <source>
        <dbReference type="ARBA" id="ARBA00004245"/>
    </source>
</evidence>
<feature type="region of interest" description="Disordered" evidence="7">
    <location>
        <begin position="160"/>
        <end position="384"/>
    </location>
</feature>